<evidence type="ECO:0000259" key="6">
    <source>
        <dbReference type="PROSITE" id="PS50268"/>
    </source>
</evidence>
<dbReference type="SUPFAM" id="SSF49313">
    <property type="entry name" value="Cadherin-like"/>
    <property type="match status" value="1"/>
</dbReference>
<dbReference type="InterPro" id="IPR015919">
    <property type="entry name" value="Cadherin-like_sf"/>
</dbReference>
<sequence length="131" mass="14974">MISVEDENDNAPQFEYTRYEGRVKEHAVAGTEVALDNHILAKDIDTGSNALFTISLIGEGSQFFTVDQKTGRLYLSQHAVLDREKKDIYNLRLVARDKGEIILCMSVWNILKSEPIEHYSCKFKTELMSFL</sequence>
<keyword evidence="2" id="KW-0677">Repeat</keyword>
<dbReference type="GO" id="GO:0016342">
    <property type="term" value="C:catenin complex"/>
    <property type="evidence" value="ECO:0007669"/>
    <property type="project" value="TreeGrafter"/>
</dbReference>
<feature type="domain" description="Cadherin" evidence="6">
    <location>
        <begin position="15"/>
        <end position="99"/>
    </location>
</feature>
<dbReference type="PROSITE" id="PS00232">
    <property type="entry name" value="CADHERIN_1"/>
    <property type="match status" value="1"/>
</dbReference>
<dbReference type="GO" id="GO:0005509">
    <property type="term" value="F:calcium ion binding"/>
    <property type="evidence" value="ECO:0007669"/>
    <property type="project" value="UniProtKB-UniRule"/>
</dbReference>
<dbReference type="GO" id="GO:0016477">
    <property type="term" value="P:cell migration"/>
    <property type="evidence" value="ECO:0007669"/>
    <property type="project" value="TreeGrafter"/>
</dbReference>
<keyword evidence="4" id="KW-0472">Membrane</keyword>
<protein>
    <submittedName>
        <fullName evidence="7">Protocadherin Fat 2</fullName>
    </submittedName>
</protein>
<dbReference type="PANTHER" id="PTHR24027">
    <property type="entry name" value="CADHERIN-23"/>
    <property type="match status" value="1"/>
</dbReference>
<keyword evidence="3 5" id="KW-0106">Calcium</keyword>
<dbReference type="AlphaFoldDB" id="A0A8D8XEH6"/>
<organism evidence="7">
    <name type="scientific">Cacopsylla melanoneura</name>
    <dbReference type="NCBI Taxonomy" id="428564"/>
    <lineage>
        <taxon>Eukaryota</taxon>
        <taxon>Metazoa</taxon>
        <taxon>Ecdysozoa</taxon>
        <taxon>Arthropoda</taxon>
        <taxon>Hexapoda</taxon>
        <taxon>Insecta</taxon>
        <taxon>Pterygota</taxon>
        <taxon>Neoptera</taxon>
        <taxon>Paraneoptera</taxon>
        <taxon>Hemiptera</taxon>
        <taxon>Sternorrhyncha</taxon>
        <taxon>Psylloidea</taxon>
        <taxon>Psyllidae</taxon>
        <taxon>Psyllinae</taxon>
        <taxon>Cacopsylla</taxon>
    </lineage>
</organism>
<dbReference type="GO" id="GO:0045296">
    <property type="term" value="F:cadherin binding"/>
    <property type="evidence" value="ECO:0007669"/>
    <property type="project" value="TreeGrafter"/>
</dbReference>
<proteinExistence type="predicted"/>
<dbReference type="EMBL" id="HBUF01316951">
    <property type="protein sequence ID" value="CAG6694213.1"/>
    <property type="molecule type" value="Transcribed_RNA"/>
</dbReference>
<evidence type="ECO:0000256" key="1">
    <source>
        <dbReference type="ARBA" id="ARBA00004370"/>
    </source>
</evidence>
<evidence type="ECO:0000256" key="3">
    <source>
        <dbReference type="ARBA" id="ARBA00022837"/>
    </source>
</evidence>
<dbReference type="CDD" id="cd11304">
    <property type="entry name" value="Cadherin_repeat"/>
    <property type="match status" value="1"/>
</dbReference>
<dbReference type="InterPro" id="IPR002126">
    <property type="entry name" value="Cadherin-like_dom"/>
</dbReference>
<comment type="subcellular location">
    <subcellularLocation>
        <location evidence="1">Membrane</location>
    </subcellularLocation>
</comment>
<dbReference type="InterPro" id="IPR020894">
    <property type="entry name" value="Cadherin_CS"/>
</dbReference>
<name>A0A8D8XEH6_9HEMI</name>
<accession>A0A8D8XEH6</accession>
<dbReference type="InterPro" id="IPR039808">
    <property type="entry name" value="Cadherin"/>
</dbReference>
<reference evidence="7" key="1">
    <citation type="submission" date="2021-05" db="EMBL/GenBank/DDBJ databases">
        <authorList>
            <person name="Alioto T."/>
            <person name="Alioto T."/>
            <person name="Gomez Garrido J."/>
        </authorList>
    </citation>
    <scope>NUCLEOTIDE SEQUENCE</scope>
</reference>
<dbReference type="SMART" id="SM00112">
    <property type="entry name" value="CA"/>
    <property type="match status" value="1"/>
</dbReference>
<evidence type="ECO:0000256" key="5">
    <source>
        <dbReference type="PROSITE-ProRule" id="PRU00043"/>
    </source>
</evidence>
<evidence type="ECO:0000256" key="2">
    <source>
        <dbReference type="ARBA" id="ARBA00022737"/>
    </source>
</evidence>
<dbReference type="PANTHER" id="PTHR24027:SF438">
    <property type="entry name" value="CADHERIN 23"/>
    <property type="match status" value="1"/>
</dbReference>
<evidence type="ECO:0000313" key="7">
    <source>
        <dbReference type="EMBL" id="CAG6694213.1"/>
    </source>
</evidence>
<dbReference type="Gene3D" id="2.60.40.60">
    <property type="entry name" value="Cadherins"/>
    <property type="match status" value="1"/>
</dbReference>
<dbReference type="GO" id="GO:0007156">
    <property type="term" value="P:homophilic cell adhesion via plasma membrane adhesion molecules"/>
    <property type="evidence" value="ECO:0007669"/>
    <property type="project" value="InterPro"/>
</dbReference>
<dbReference type="PROSITE" id="PS50268">
    <property type="entry name" value="CADHERIN_2"/>
    <property type="match status" value="1"/>
</dbReference>
<evidence type="ECO:0000256" key="4">
    <source>
        <dbReference type="ARBA" id="ARBA00023136"/>
    </source>
</evidence>
<dbReference type="GO" id="GO:0008013">
    <property type="term" value="F:beta-catenin binding"/>
    <property type="evidence" value="ECO:0007669"/>
    <property type="project" value="TreeGrafter"/>
</dbReference>
<dbReference type="Pfam" id="PF00028">
    <property type="entry name" value="Cadherin"/>
    <property type="match status" value="1"/>
</dbReference>